<reference evidence="2" key="1">
    <citation type="submission" date="2020-07" db="EMBL/GenBank/DDBJ databases">
        <title>Huge and variable diversity of episymbiotic CPR bacteria and DPANN archaea in groundwater ecosystems.</title>
        <authorList>
            <person name="He C.Y."/>
            <person name="Keren R."/>
            <person name="Whittaker M."/>
            <person name="Farag I.F."/>
            <person name="Doudna J."/>
            <person name="Cate J.H.D."/>
            <person name="Banfield J.F."/>
        </authorList>
    </citation>
    <scope>NUCLEOTIDE SEQUENCE</scope>
    <source>
        <strain evidence="2">NC_groundwater_1520_Pr4_B-0.1um_53_5</strain>
    </source>
</reference>
<dbReference type="AlphaFoldDB" id="A0A933MJL1"/>
<feature type="domain" description="N-acetyltransferase" evidence="1">
    <location>
        <begin position="12"/>
        <end position="162"/>
    </location>
</feature>
<dbReference type="Proteomes" id="UP000736328">
    <property type="component" value="Unassembled WGS sequence"/>
</dbReference>
<dbReference type="InterPro" id="IPR016181">
    <property type="entry name" value="Acyl_CoA_acyltransferase"/>
</dbReference>
<dbReference type="SUPFAM" id="SSF55729">
    <property type="entry name" value="Acyl-CoA N-acyltransferases (Nat)"/>
    <property type="match status" value="1"/>
</dbReference>
<dbReference type="Pfam" id="PF00583">
    <property type="entry name" value="Acetyltransf_1"/>
    <property type="match status" value="1"/>
</dbReference>
<name>A0A933MJL1_UNCT6</name>
<dbReference type="GO" id="GO:0016747">
    <property type="term" value="F:acyltransferase activity, transferring groups other than amino-acyl groups"/>
    <property type="evidence" value="ECO:0007669"/>
    <property type="project" value="InterPro"/>
</dbReference>
<dbReference type="Gene3D" id="3.40.630.30">
    <property type="match status" value="1"/>
</dbReference>
<accession>A0A933MJL1</accession>
<evidence type="ECO:0000313" key="2">
    <source>
        <dbReference type="EMBL" id="MBI4726078.1"/>
    </source>
</evidence>
<gene>
    <name evidence="2" type="ORF">HY768_02445</name>
</gene>
<sequence length="298" mass="34200">MNTKAKDDAGRINIRPARDSDKAVVLGFCKHTFGRWGDYMPEVWDEWVKTRNGLFFAATINDVPVGVGKITIHRPGELWLEGLRVNPKYRGCGIGRIIQNHAWKKAMSLKPKYVRYATGSYNKISQHLGQSKSMKIVAGFDEYISKLTDTTETALVRAKPKEGQEYLSLFNRDRQAKYWKGLYLDSWSAKTFDKQALDGLIKQKRVYGYYGHRGLAGGLVILQSKDKKFYNYCRAAALDPKTFQTILKEGRKLGRLLGAKKTEMHLPKSAWFRNIVKGTGWRKAMPIWMVVLEWSRKL</sequence>
<proteinExistence type="predicted"/>
<dbReference type="InterPro" id="IPR000182">
    <property type="entry name" value="GNAT_dom"/>
</dbReference>
<protein>
    <submittedName>
        <fullName evidence="2">GNAT family N-acetyltransferase</fullName>
    </submittedName>
</protein>
<dbReference type="EMBL" id="JACQXR010000030">
    <property type="protein sequence ID" value="MBI4726078.1"/>
    <property type="molecule type" value="Genomic_DNA"/>
</dbReference>
<comment type="caution">
    <text evidence="2">The sequence shown here is derived from an EMBL/GenBank/DDBJ whole genome shotgun (WGS) entry which is preliminary data.</text>
</comment>
<dbReference type="PROSITE" id="PS51186">
    <property type="entry name" value="GNAT"/>
    <property type="match status" value="1"/>
</dbReference>
<evidence type="ECO:0000313" key="3">
    <source>
        <dbReference type="Proteomes" id="UP000736328"/>
    </source>
</evidence>
<organism evidence="2 3">
    <name type="scientific">candidate division TA06 bacterium</name>
    <dbReference type="NCBI Taxonomy" id="2250710"/>
    <lineage>
        <taxon>Bacteria</taxon>
        <taxon>Bacteria division TA06</taxon>
    </lineage>
</organism>
<evidence type="ECO:0000259" key="1">
    <source>
        <dbReference type="PROSITE" id="PS51186"/>
    </source>
</evidence>
<dbReference type="CDD" id="cd04301">
    <property type="entry name" value="NAT_SF"/>
    <property type="match status" value="1"/>
</dbReference>